<sequence>MKTKNWIKEQRRARVKQRLGKIMKCLCSGEQLIVDEIVPSPASLATKDYAVGAYSPHAGEIDLKPDTGNIEEAESSLRESGYLNYEEARALMGRYEYQKGNIEAALHVFEGIDIAAVTPKMRLTLSRRVERPKRFSQSDAAPPMSIHAVSLLLEAVYLKAKSLQALGRYKEAAQSCKVILDIVESSLPEGLPENFGADCKLQETLNKAVELLPELWKLADSPHEAILSYRQALLYHWNLEEETTAKIQKEFAIFLLYSGSEASPPNLRSQMDGSFVPRNNIEEAIILLMILTRKVSLKRIDWDPSVMDHLSYALSVSGELRALANQVEGLLPGLIDRKETYLTLAYCYYGETEDLTALNLLRKLLHNKEDPHCIPGLLMASKICGENPEYSEEGIDFAQRALEDLVGRCDEMVGVAHCLLGISLSAHSRSVIVDDEKVKRQSEALQSLENAGTLTRMRDPNIVYHLSLENAVQGKLDAALHYAKCLLKLEGGSNLKGWILLARVLSAQKRFLDAENIVDAALDQTGKWNQGELLRLKAKIQIAQGQLKNAIETYTQILAVLQVQNKSFGSGKKHLKHNGNHDRTLELETWHDLASVYISLSQWDDAEICLSKSEAISHHSASRWHVRGLLHQAKGLNKEALKFFRQALDVEPTHVPSLVSIAVVLRKLGSRSSAVVRSFLTEAIRLDRMNASAWYNLGLLYKDEGVASAVESAECFEAAAFLEETSPLEPFT</sequence>
<dbReference type="PANTHER" id="PTHR44102">
    <property type="entry name" value="PROTEIN NPG1"/>
    <property type="match status" value="1"/>
</dbReference>
<dbReference type="SUPFAM" id="SSF48452">
    <property type="entry name" value="TPR-like"/>
    <property type="match status" value="2"/>
</dbReference>
<comment type="caution">
    <text evidence="2">The sequence shown here is derived from an EMBL/GenBank/DDBJ whole genome shotgun (WGS) entry which is preliminary data.</text>
</comment>
<organism evidence="2 3">
    <name type="scientific">Rhododendron simsii</name>
    <name type="common">Sims's rhododendron</name>
    <dbReference type="NCBI Taxonomy" id="118357"/>
    <lineage>
        <taxon>Eukaryota</taxon>
        <taxon>Viridiplantae</taxon>
        <taxon>Streptophyta</taxon>
        <taxon>Embryophyta</taxon>
        <taxon>Tracheophyta</taxon>
        <taxon>Spermatophyta</taxon>
        <taxon>Magnoliopsida</taxon>
        <taxon>eudicotyledons</taxon>
        <taxon>Gunneridae</taxon>
        <taxon>Pentapetalae</taxon>
        <taxon>asterids</taxon>
        <taxon>Ericales</taxon>
        <taxon>Ericaceae</taxon>
        <taxon>Ericoideae</taxon>
        <taxon>Rhodoreae</taxon>
        <taxon>Rhododendron</taxon>
    </lineage>
</organism>
<dbReference type="InterPro" id="IPR043376">
    <property type="entry name" value="NPG1-like"/>
</dbReference>
<feature type="repeat" description="TPR" evidence="1">
    <location>
        <begin position="621"/>
        <end position="654"/>
    </location>
</feature>
<evidence type="ECO:0000313" key="3">
    <source>
        <dbReference type="Proteomes" id="UP000626092"/>
    </source>
</evidence>
<dbReference type="Pfam" id="PF13181">
    <property type="entry name" value="TPR_8"/>
    <property type="match status" value="1"/>
</dbReference>
<evidence type="ECO:0000256" key="1">
    <source>
        <dbReference type="PROSITE-ProRule" id="PRU00339"/>
    </source>
</evidence>
<keyword evidence="1" id="KW-0802">TPR repeat</keyword>
<dbReference type="SMART" id="SM00028">
    <property type="entry name" value="TPR"/>
    <property type="match status" value="7"/>
</dbReference>
<name>A0A834G0Z9_RHOSS</name>
<protein>
    <submittedName>
        <fullName evidence="2">Uncharacterized protein</fullName>
    </submittedName>
</protein>
<dbReference type="EMBL" id="WJXA01000013">
    <property type="protein sequence ID" value="KAF7119566.1"/>
    <property type="molecule type" value="Genomic_DNA"/>
</dbReference>
<dbReference type="OrthoDB" id="29013at2759"/>
<evidence type="ECO:0000313" key="2">
    <source>
        <dbReference type="EMBL" id="KAF7119566.1"/>
    </source>
</evidence>
<dbReference type="InterPro" id="IPR011990">
    <property type="entry name" value="TPR-like_helical_dom_sf"/>
</dbReference>
<dbReference type="Gene3D" id="1.25.40.10">
    <property type="entry name" value="Tetratricopeptide repeat domain"/>
    <property type="match status" value="2"/>
</dbReference>
<reference evidence="2" key="1">
    <citation type="submission" date="2019-11" db="EMBL/GenBank/DDBJ databases">
        <authorList>
            <person name="Liu Y."/>
            <person name="Hou J."/>
            <person name="Li T.-Q."/>
            <person name="Guan C.-H."/>
            <person name="Wu X."/>
            <person name="Wu H.-Z."/>
            <person name="Ling F."/>
            <person name="Zhang R."/>
            <person name="Shi X.-G."/>
            <person name="Ren J.-P."/>
            <person name="Chen E.-F."/>
            <person name="Sun J.-M."/>
        </authorList>
    </citation>
    <scope>NUCLEOTIDE SEQUENCE</scope>
    <source>
        <strain evidence="2">Adult_tree_wgs_1</strain>
        <tissue evidence="2">Leaves</tissue>
    </source>
</reference>
<dbReference type="Proteomes" id="UP000626092">
    <property type="component" value="Unassembled WGS sequence"/>
</dbReference>
<keyword evidence="3" id="KW-1185">Reference proteome</keyword>
<accession>A0A834G0Z9</accession>
<dbReference type="AlphaFoldDB" id="A0A834G0Z9"/>
<dbReference type="PROSITE" id="PS50005">
    <property type="entry name" value="TPR"/>
    <property type="match status" value="1"/>
</dbReference>
<proteinExistence type="predicted"/>
<gene>
    <name evidence="2" type="ORF">RHSIM_Rhsim13G0038500</name>
</gene>
<dbReference type="PANTHER" id="PTHR44102:SF12">
    <property type="entry name" value="PROTEIN NPGR2"/>
    <property type="match status" value="1"/>
</dbReference>
<dbReference type="InterPro" id="IPR019734">
    <property type="entry name" value="TPR_rpt"/>
</dbReference>